<feature type="region of interest" description="Disordered" evidence="1">
    <location>
        <begin position="153"/>
        <end position="176"/>
    </location>
</feature>
<dbReference type="EMBL" id="CP001928">
    <property type="protein sequence ID" value="ADI38639.1"/>
    <property type="molecule type" value="Genomic_DNA"/>
</dbReference>
<name>D6YWX8_WADCW</name>
<proteinExistence type="predicted"/>
<dbReference type="Proteomes" id="UP000001505">
    <property type="component" value="Chromosome"/>
</dbReference>
<dbReference type="KEGG" id="wch:wcw_1287"/>
<gene>
    <name evidence="2" type="ordered locus">wcw_1287</name>
</gene>
<accession>D6YWX8</accession>
<dbReference type="AlphaFoldDB" id="D6YWX8"/>
<dbReference type="HOGENOM" id="CLU_1524526_0_0_0"/>
<feature type="compositionally biased region" description="Basic and acidic residues" evidence="1">
    <location>
        <begin position="161"/>
        <end position="176"/>
    </location>
</feature>
<protein>
    <submittedName>
        <fullName evidence="2">Uncharacterized protein</fullName>
    </submittedName>
</protein>
<evidence type="ECO:0000313" key="2">
    <source>
        <dbReference type="EMBL" id="ADI38639.1"/>
    </source>
</evidence>
<keyword evidence="3" id="KW-1185">Reference proteome</keyword>
<organism evidence="2 3">
    <name type="scientific">Waddlia chondrophila (strain ATCC VR-1470 / WSU 86-1044)</name>
    <dbReference type="NCBI Taxonomy" id="716544"/>
    <lineage>
        <taxon>Bacteria</taxon>
        <taxon>Pseudomonadati</taxon>
        <taxon>Chlamydiota</taxon>
        <taxon>Chlamydiia</taxon>
        <taxon>Parachlamydiales</taxon>
        <taxon>Waddliaceae</taxon>
        <taxon>Waddlia</taxon>
    </lineage>
</organism>
<evidence type="ECO:0000313" key="3">
    <source>
        <dbReference type="Proteomes" id="UP000001505"/>
    </source>
</evidence>
<reference evidence="2 3" key="1">
    <citation type="journal article" date="2010" name="PLoS ONE">
        <title>The Waddlia genome: a window into chlamydial biology.</title>
        <authorList>
            <person name="Bertelli C."/>
            <person name="Collyn F."/>
            <person name="Croxatto A."/>
            <person name="Ruckert C."/>
            <person name="Polkinghorne A."/>
            <person name="Kebbi-Beghdadi C."/>
            <person name="Goesmann A."/>
            <person name="Vaughan L."/>
            <person name="Greub G."/>
        </authorList>
    </citation>
    <scope>NUCLEOTIDE SEQUENCE [LARGE SCALE GENOMIC DNA]</scope>
    <source>
        <strain evidence="3">ATCC VR-1470 / WSU 86-1044</strain>
    </source>
</reference>
<evidence type="ECO:0000256" key="1">
    <source>
        <dbReference type="SAM" id="MobiDB-lite"/>
    </source>
</evidence>
<sequence length="176" mass="20446">MSSYFPDIKLDQGMFTYKDNVPVFIDQEGTLNYEVGKTQEQLLFLGMQFQKNLDAPALKEKDYQITLLKEESLKMRQLIKDNFLRDRKFQANLDEEIMGMMKMQAFQQGCLAQQAKDFQEMKSAFQKGVDFNAERTEAFVNYLIQENESLREQAHQLSHSDSNEDALKEHTGGAHN</sequence>
<dbReference type="RefSeq" id="WP_013182350.1">
    <property type="nucleotide sequence ID" value="NC_014225.1"/>
</dbReference>